<evidence type="ECO:0000313" key="3">
    <source>
        <dbReference type="Proteomes" id="UP000471521"/>
    </source>
</evidence>
<feature type="transmembrane region" description="Helical" evidence="1">
    <location>
        <begin position="51"/>
        <end position="71"/>
    </location>
</feature>
<reference evidence="2 3" key="1">
    <citation type="submission" date="2019-12" db="EMBL/GenBank/DDBJ databases">
        <title>Isolation and characterization of three novel carbon monoxide-oxidizing members of Halobacteria from salione crusts and soils.</title>
        <authorList>
            <person name="Myers M.R."/>
            <person name="King G.M."/>
        </authorList>
    </citation>
    <scope>NUCLEOTIDE SEQUENCE [LARGE SCALE GENOMIC DNA]</scope>
    <source>
        <strain evidence="2 3">PCN9</strain>
    </source>
</reference>
<evidence type="ECO:0000313" key="2">
    <source>
        <dbReference type="EMBL" id="MXR22186.1"/>
    </source>
</evidence>
<keyword evidence="1" id="KW-0472">Membrane</keyword>
<sequence>MTATLGVLDRALYALFARNADSTRHDPDRKRYRASRLDVSFDVFLARVYGAAWLAFLVVGVLAAVTAGVALPATALGGLADVSPFSSTGHSPLSSSVCRPA</sequence>
<comment type="caution">
    <text evidence="2">The sequence shown here is derived from an EMBL/GenBank/DDBJ whole genome shotgun (WGS) entry which is preliminary data.</text>
</comment>
<dbReference type="EMBL" id="WUUU01000216">
    <property type="protein sequence ID" value="MXR22186.1"/>
    <property type="molecule type" value="Genomic_DNA"/>
</dbReference>
<keyword evidence="1" id="KW-0812">Transmembrane</keyword>
<accession>A0A6B0SNX4</accession>
<gene>
    <name evidence="2" type="ORF">GRX66_16905</name>
</gene>
<keyword evidence="3" id="KW-1185">Reference proteome</keyword>
<evidence type="ECO:0000256" key="1">
    <source>
        <dbReference type="SAM" id="Phobius"/>
    </source>
</evidence>
<protein>
    <submittedName>
        <fullName evidence="2">Uncharacterized protein</fullName>
    </submittedName>
</protein>
<feature type="non-terminal residue" evidence="2">
    <location>
        <position position="101"/>
    </location>
</feature>
<organism evidence="2 3">
    <name type="scientific">Halobacterium bonnevillei</name>
    <dbReference type="NCBI Taxonomy" id="2692200"/>
    <lineage>
        <taxon>Archaea</taxon>
        <taxon>Methanobacteriati</taxon>
        <taxon>Methanobacteriota</taxon>
        <taxon>Stenosarchaea group</taxon>
        <taxon>Halobacteria</taxon>
        <taxon>Halobacteriales</taxon>
        <taxon>Halobacteriaceae</taxon>
        <taxon>Halobacterium</taxon>
    </lineage>
</organism>
<dbReference type="AlphaFoldDB" id="A0A6B0SNX4"/>
<proteinExistence type="predicted"/>
<name>A0A6B0SNX4_9EURY</name>
<dbReference type="Proteomes" id="UP000471521">
    <property type="component" value="Unassembled WGS sequence"/>
</dbReference>
<keyword evidence="1" id="KW-1133">Transmembrane helix</keyword>